<feature type="domain" description="HTH luxR-type" evidence="2">
    <location>
        <begin position="371"/>
        <end position="428"/>
    </location>
</feature>
<dbReference type="SMART" id="SM00421">
    <property type="entry name" value="HTH_LUXR"/>
    <property type="match status" value="1"/>
</dbReference>
<comment type="caution">
    <text evidence="3">The sequence shown here is derived from an EMBL/GenBank/DDBJ whole genome shotgun (WGS) entry which is preliminary data.</text>
</comment>
<dbReference type="RefSeq" id="WP_207138821.1">
    <property type="nucleotide sequence ID" value="NZ_JAEKJZ010000001.1"/>
</dbReference>
<name>A0A939E9A7_9HYPH</name>
<evidence type="ECO:0000313" key="4">
    <source>
        <dbReference type="Proteomes" id="UP000664096"/>
    </source>
</evidence>
<accession>A0A939E9A7</accession>
<organism evidence="3 4">
    <name type="scientific">Roseibium aggregatum</name>
    <dbReference type="NCBI Taxonomy" id="187304"/>
    <lineage>
        <taxon>Bacteria</taxon>
        <taxon>Pseudomonadati</taxon>
        <taxon>Pseudomonadota</taxon>
        <taxon>Alphaproteobacteria</taxon>
        <taxon>Hyphomicrobiales</taxon>
        <taxon>Stappiaceae</taxon>
        <taxon>Roseibium</taxon>
    </lineage>
</organism>
<reference evidence="3" key="1">
    <citation type="submission" date="2020-12" db="EMBL/GenBank/DDBJ databases">
        <title>Oil enriched cultivation method for isolating marine PHA-producing bacteria.</title>
        <authorList>
            <person name="Zheng W."/>
            <person name="Yu S."/>
            <person name="Huang Y."/>
        </authorList>
    </citation>
    <scope>NUCLEOTIDE SEQUENCE</scope>
    <source>
        <strain evidence="3">SY-2-12</strain>
    </source>
</reference>
<dbReference type="EMBL" id="JAEKJZ010000001">
    <property type="protein sequence ID" value="MBN9669241.1"/>
    <property type="molecule type" value="Genomic_DNA"/>
</dbReference>
<dbReference type="InterPro" id="IPR000792">
    <property type="entry name" value="Tscrpt_reg_LuxR_C"/>
</dbReference>
<dbReference type="SUPFAM" id="SSF46894">
    <property type="entry name" value="C-terminal effector domain of the bipartite response regulators"/>
    <property type="match status" value="1"/>
</dbReference>
<evidence type="ECO:0000259" key="2">
    <source>
        <dbReference type="SMART" id="SM00421"/>
    </source>
</evidence>
<dbReference type="AlphaFoldDB" id="A0A939E9A7"/>
<dbReference type="Gene3D" id="1.10.10.10">
    <property type="entry name" value="Winged helix-like DNA-binding domain superfamily/Winged helix DNA-binding domain"/>
    <property type="match status" value="1"/>
</dbReference>
<sequence>MIFPRRIASKTYKSARWQCKSPPPQNIMMRFSTTDENKLLKIVVSQTTQPDVWLSALDLIDSKLGCRTFLAEYDTTGQPTAQFGGQGPASDLRRLFRQIETDGGRNVFEFLLTEAALFYPYCKICLDRGLSEKISTLPPALPESPEGGETGRNDACGDFKTLRNAPGLISPVWRSETVTVLFACIFTEHTPETIDASAATEIFRTITQAMTPGLSTFYEIEKERHESGIHQTMLTAVEGSVVLIDGAGHVLAQSETGIEALKYLDFAVLRESKLVFKNKQAESYLQSFDPASRSPAQDTALPSSAPPTGATEEPYFSTCLRGLDGALKRIVIQPVSMPDQTRATGPGHRLLIRVREMAYLPENIEQVLQDQYDLSQSEARLARNLTMSGSMNDTVAQLGITRNTAKTHLRRIYEKTGMHTQLQLARLVHKISGLF</sequence>
<gene>
    <name evidence="3" type="ORF">JF539_02750</name>
</gene>
<dbReference type="GO" id="GO:0003677">
    <property type="term" value="F:DNA binding"/>
    <property type="evidence" value="ECO:0007669"/>
    <property type="project" value="InterPro"/>
</dbReference>
<feature type="region of interest" description="Disordered" evidence="1">
    <location>
        <begin position="287"/>
        <end position="314"/>
    </location>
</feature>
<protein>
    <submittedName>
        <fullName evidence="3">Helix-turn-helix transcriptional regulator</fullName>
    </submittedName>
</protein>
<evidence type="ECO:0000256" key="1">
    <source>
        <dbReference type="SAM" id="MobiDB-lite"/>
    </source>
</evidence>
<dbReference type="Proteomes" id="UP000664096">
    <property type="component" value="Unassembled WGS sequence"/>
</dbReference>
<evidence type="ECO:0000313" key="3">
    <source>
        <dbReference type="EMBL" id="MBN9669241.1"/>
    </source>
</evidence>
<dbReference type="GO" id="GO:0006355">
    <property type="term" value="P:regulation of DNA-templated transcription"/>
    <property type="evidence" value="ECO:0007669"/>
    <property type="project" value="InterPro"/>
</dbReference>
<dbReference type="InterPro" id="IPR036388">
    <property type="entry name" value="WH-like_DNA-bd_sf"/>
</dbReference>
<dbReference type="InterPro" id="IPR016032">
    <property type="entry name" value="Sig_transdc_resp-reg_C-effctor"/>
</dbReference>
<proteinExistence type="predicted"/>